<dbReference type="EMBL" id="CP000852">
    <property type="protein sequence ID" value="ABW00995.1"/>
    <property type="molecule type" value="Genomic_DNA"/>
</dbReference>
<feature type="transmembrane region" description="Helical" evidence="5">
    <location>
        <begin position="273"/>
        <end position="295"/>
    </location>
</feature>
<proteinExistence type="inferred from homology"/>
<evidence type="ECO:0000256" key="2">
    <source>
        <dbReference type="ARBA" id="ARBA00022692"/>
    </source>
</evidence>
<sequence>MVDCDLIDMAFVDSNARRKIIQYMLDKGIDPQDLGFSREYIESVLRGNAEVNNMLLCAALRFMDLDELNRVIGYVPRMATEDDLIMVISRAKRDEAYRRLLLEAVNRAFREEQAKGSEVTVSGLGYVKYKLPDLALTIAKLERKLPERTIGAILWSIKTILMLFAELVFALAIAFFIIHAVPGAGHLVDPVNSFLRFLLMVLHGNLGWSRTYGAPVAEIIALAAPWTITIATISLTLAFITGYTLGLVSASRTGIIDSFINGLAAFAQSVPSYVIALTLIVVFGVVLKILPIAGINSMGIKPGVSIFYFIDVAKHLILPIFSYYIILFPNWVFITRSLATMTLTEDYVLTAKARGLRERRILNSYIGKNSILPQLTLLAYSYGLLFGNSVFIETMFAIPGLGYLISVTAGTSDYMTTVGAFMVIIISVIIGNFIADLTYGLVDPRIRGVV</sequence>
<keyword evidence="5" id="KW-0813">Transport</keyword>
<dbReference type="GO" id="GO:0055085">
    <property type="term" value="P:transmembrane transport"/>
    <property type="evidence" value="ECO:0007669"/>
    <property type="project" value="InterPro"/>
</dbReference>
<name>A8MA63_CALMQ</name>
<keyword evidence="8" id="KW-1185">Reference proteome</keyword>
<gene>
    <name evidence="7" type="ordered locus">Cmaq_0145</name>
</gene>
<dbReference type="PANTHER" id="PTHR43376">
    <property type="entry name" value="OLIGOPEPTIDE TRANSPORT SYSTEM PERMEASE PROTEIN"/>
    <property type="match status" value="1"/>
</dbReference>
<evidence type="ECO:0000256" key="5">
    <source>
        <dbReference type="RuleBase" id="RU363032"/>
    </source>
</evidence>
<feature type="transmembrane region" description="Helical" evidence="5">
    <location>
        <begin position="417"/>
        <end position="435"/>
    </location>
</feature>
<dbReference type="RefSeq" id="WP_012185215.1">
    <property type="nucleotide sequence ID" value="NC_009954.1"/>
</dbReference>
<dbReference type="Pfam" id="PF00528">
    <property type="entry name" value="BPD_transp_1"/>
    <property type="match status" value="1"/>
</dbReference>
<organism evidence="7 8">
    <name type="scientific">Caldivirga maquilingensis (strain ATCC 700844 / DSM 13496 / JCM 10307 / IC-167)</name>
    <dbReference type="NCBI Taxonomy" id="397948"/>
    <lineage>
        <taxon>Archaea</taxon>
        <taxon>Thermoproteota</taxon>
        <taxon>Thermoprotei</taxon>
        <taxon>Thermoproteales</taxon>
        <taxon>Thermoproteaceae</taxon>
        <taxon>Caldivirga</taxon>
    </lineage>
</organism>
<dbReference type="CDD" id="cd06261">
    <property type="entry name" value="TM_PBP2"/>
    <property type="match status" value="1"/>
</dbReference>
<evidence type="ECO:0000313" key="8">
    <source>
        <dbReference type="Proteomes" id="UP000001137"/>
    </source>
</evidence>
<feature type="transmembrane region" description="Helical" evidence="5">
    <location>
        <begin position="316"/>
        <end position="334"/>
    </location>
</feature>
<keyword evidence="2 5" id="KW-0812">Transmembrane</keyword>
<keyword evidence="3 5" id="KW-1133">Transmembrane helix</keyword>
<dbReference type="PROSITE" id="PS50928">
    <property type="entry name" value="ABC_TM1"/>
    <property type="match status" value="1"/>
</dbReference>
<dbReference type="PANTHER" id="PTHR43376:SF1">
    <property type="entry name" value="OLIGOPEPTIDE TRANSPORT SYSTEM PERMEASE PROTEIN"/>
    <property type="match status" value="1"/>
</dbReference>
<evidence type="ECO:0000256" key="3">
    <source>
        <dbReference type="ARBA" id="ARBA00022989"/>
    </source>
</evidence>
<feature type="transmembrane region" description="Helical" evidence="5">
    <location>
        <begin position="152"/>
        <end position="178"/>
    </location>
</feature>
<protein>
    <submittedName>
        <fullName evidence="7">Binding-protein-dependent transport systems inner membrane component</fullName>
    </submittedName>
</protein>
<dbReference type="GeneID" id="25393772"/>
<comment type="similarity">
    <text evidence="5">Belongs to the binding-protein-dependent transport system permease family.</text>
</comment>
<feature type="transmembrane region" description="Helical" evidence="5">
    <location>
        <begin position="379"/>
        <end position="405"/>
    </location>
</feature>
<keyword evidence="4 5" id="KW-0472">Membrane</keyword>
<accession>A8MA63</accession>
<reference evidence="7 8" key="1">
    <citation type="submission" date="2007-10" db="EMBL/GenBank/DDBJ databases">
        <title>Complete sequence of Caldivirga maquilingensis IC-167.</title>
        <authorList>
            <consortium name="US DOE Joint Genome Institute"/>
            <person name="Copeland A."/>
            <person name="Lucas S."/>
            <person name="Lapidus A."/>
            <person name="Barry K."/>
            <person name="Glavina del Rio T."/>
            <person name="Dalin E."/>
            <person name="Tice H."/>
            <person name="Pitluck S."/>
            <person name="Saunders E."/>
            <person name="Brettin T."/>
            <person name="Bruce D."/>
            <person name="Detter J.C."/>
            <person name="Han C."/>
            <person name="Schmutz J."/>
            <person name="Larimer F."/>
            <person name="Land M."/>
            <person name="Hauser L."/>
            <person name="Kyrpides N."/>
            <person name="Ivanova N."/>
            <person name="Biddle J.F."/>
            <person name="Zhang Z."/>
            <person name="Fitz-Gibbon S.T."/>
            <person name="Lowe T.M."/>
            <person name="Saltikov C."/>
            <person name="House C.H."/>
            <person name="Richardson P."/>
        </authorList>
    </citation>
    <scope>NUCLEOTIDE SEQUENCE [LARGE SCALE GENOMIC DNA]</scope>
    <source>
        <strain evidence="8">ATCC 700844 / DSM 13496 / JCM 10307 / IC-167</strain>
    </source>
</reference>
<evidence type="ECO:0000256" key="1">
    <source>
        <dbReference type="ARBA" id="ARBA00004141"/>
    </source>
</evidence>
<dbReference type="Proteomes" id="UP000001137">
    <property type="component" value="Chromosome"/>
</dbReference>
<comment type="subcellular location">
    <subcellularLocation>
        <location evidence="5">Cell membrane</location>
        <topology evidence="5">Multi-pass membrane protein</topology>
    </subcellularLocation>
    <subcellularLocation>
        <location evidence="1">Membrane</location>
        <topology evidence="1">Multi-pass membrane protein</topology>
    </subcellularLocation>
</comment>
<dbReference type="InterPro" id="IPR035906">
    <property type="entry name" value="MetI-like_sf"/>
</dbReference>
<evidence type="ECO:0000259" key="6">
    <source>
        <dbReference type="PROSITE" id="PS50928"/>
    </source>
</evidence>
<dbReference type="eggNOG" id="arCOG00751">
    <property type="taxonomic scope" value="Archaea"/>
</dbReference>
<evidence type="ECO:0000256" key="4">
    <source>
        <dbReference type="ARBA" id="ARBA00023136"/>
    </source>
</evidence>
<evidence type="ECO:0000313" key="7">
    <source>
        <dbReference type="EMBL" id="ABW00995.1"/>
    </source>
</evidence>
<dbReference type="InterPro" id="IPR000515">
    <property type="entry name" value="MetI-like"/>
</dbReference>
<dbReference type="OrthoDB" id="44105at2157"/>
<dbReference type="SUPFAM" id="SSF161098">
    <property type="entry name" value="MetI-like"/>
    <property type="match status" value="1"/>
</dbReference>
<dbReference type="KEGG" id="cma:Cmaq_0145"/>
<dbReference type="Gene3D" id="1.10.3720.10">
    <property type="entry name" value="MetI-like"/>
    <property type="match status" value="1"/>
</dbReference>
<feature type="domain" description="ABC transmembrane type-1" evidence="6">
    <location>
        <begin position="224"/>
        <end position="435"/>
    </location>
</feature>
<dbReference type="AlphaFoldDB" id="A8MA63"/>
<dbReference type="GO" id="GO:0005886">
    <property type="term" value="C:plasma membrane"/>
    <property type="evidence" value="ECO:0007669"/>
    <property type="project" value="UniProtKB-SubCell"/>
</dbReference>
<feature type="transmembrane region" description="Helical" evidence="5">
    <location>
        <begin position="220"/>
        <end position="243"/>
    </location>
</feature>
<dbReference type="STRING" id="397948.Cmaq_0145"/>
<dbReference type="HOGENOM" id="CLU_607808_0_0_2"/>